<evidence type="ECO:0000313" key="3">
    <source>
        <dbReference type="EMBL" id="CAH1272443.1"/>
    </source>
</evidence>
<keyword evidence="2" id="KW-0812">Transmembrane</keyword>
<feature type="transmembrane region" description="Helical" evidence="2">
    <location>
        <begin position="103"/>
        <end position="125"/>
    </location>
</feature>
<feature type="region of interest" description="Disordered" evidence="1">
    <location>
        <begin position="36"/>
        <end position="77"/>
    </location>
</feature>
<evidence type="ECO:0000313" key="4">
    <source>
        <dbReference type="Proteomes" id="UP000838412"/>
    </source>
</evidence>
<gene>
    <name evidence="3" type="primary">Hypp4851</name>
    <name evidence="3" type="ORF">BLAG_LOCUS24083</name>
</gene>
<dbReference type="AlphaFoldDB" id="A0A8K0AAP6"/>
<dbReference type="EMBL" id="OV696693">
    <property type="protein sequence ID" value="CAH1272443.1"/>
    <property type="molecule type" value="Genomic_DNA"/>
</dbReference>
<keyword evidence="4" id="KW-1185">Reference proteome</keyword>
<reference evidence="3" key="1">
    <citation type="submission" date="2022-01" db="EMBL/GenBank/DDBJ databases">
        <authorList>
            <person name="Braso-Vives M."/>
        </authorList>
    </citation>
    <scope>NUCLEOTIDE SEQUENCE</scope>
</reference>
<evidence type="ECO:0000256" key="2">
    <source>
        <dbReference type="SAM" id="Phobius"/>
    </source>
</evidence>
<protein>
    <submittedName>
        <fullName evidence="3">Hypp4851 protein</fullName>
    </submittedName>
</protein>
<proteinExistence type="predicted"/>
<name>A0A8K0AAP6_BRALA</name>
<feature type="compositionally biased region" description="Polar residues" evidence="1">
    <location>
        <begin position="68"/>
        <end position="77"/>
    </location>
</feature>
<keyword evidence="2" id="KW-1133">Transmembrane helix</keyword>
<dbReference type="OrthoDB" id="10216026at2759"/>
<dbReference type="Proteomes" id="UP000838412">
    <property type="component" value="Chromosome 8"/>
</dbReference>
<evidence type="ECO:0000256" key="1">
    <source>
        <dbReference type="SAM" id="MobiDB-lite"/>
    </source>
</evidence>
<organism evidence="3 4">
    <name type="scientific">Branchiostoma lanceolatum</name>
    <name type="common">Common lancelet</name>
    <name type="synonym">Amphioxus lanceolatum</name>
    <dbReference type="NCBI Taxonomy" id="7740"/>
    <lineage>
        <taxon>Eukaryota</taxon>
        <taxon>Metazoa</taxon>
        <taxon>Chordata</taxon>
        <taxon>Cephalochordata</taxon>
        <taxon>Leptocardii</taxon>
        <taxon>Amphioxiformes</taxon>
        <taxon>Branchiostomatidae</taxon>
        <taxon>Branchiostoma</taxon>
    </lineage>
</organism>
<sequence length="246" mass="26672">MDENVYKEACNVYDSCNEDERNDYEEACTVSPSGVSFPRRAADLNPATGTPGVSGLPGSPTHDKSKTTKPGSVSTETTEYIPGVGMRSPGQSQVWTSVMKKTIAAVTIALFCCLMGVVIFLAVTVSGHLQSVSMYNQKTTRHLSDLKLSVSELQHKTDNLANVSYWLRQNREVPGSKPLVCSDVVPLGKALDTTFLTPPRCEWVPDFGWGRSYGGHLLAQNGSRPDPCDSSAKFKCGANMNLLCIM</sequence>
<accession>A0A8K0AAP6</accession>
<keyword evidence="2" id="KW-0472">Membrane</keyword>